<evidence type="ECO:0000313" key="11">
    <source>
        <dbReference type="EMBL" id="VYT08031.1"/>
    </source>
</evidence>
<dbReference type="InterPro" id="IPR036640">
    <property type="entry name" value="ABC1_TM_sf"/>
</dbReference>
<dbReference type="CDD" id="cd18540">
    <property type="entry name" value="ABC_6TM_exporter_like"/>
    <property type="match status" value="1"/>
</dbReference>
<feature type="transmembrane region" description="Helical" evidence="8">
    <location>
        <begin position="172"/>
        <end position="190"/>
    </location>
</feature>
<evidence type="ECO:0000256" key="3">
    <source>
        <dbReference type="ARBA" id="ARBA00022692"/>
    </source>
</evidence>
<name>A0A6N2TVF6_9FIRM</name>
<dbReference type="InterPro" id="IPR011527">
    <property type="entry name" value="ABC1_TM_dom"/>
</dbReference>
<dbReference type="FunFam" id="3.40.50.300:FF:000287">
    <property type="entry name" value="Multidrug ABC transporter ATP-binding protein"/>
    <property type="match status" value="1"/>
</dbReference>
<dbReference type="InterPro" id="IPR039421">
    <property type="entry name" value="Type_1_exporter"/>
</dbReference>
<keyword evidence="3 8" id="KW-0812">Transmembrane</keyword>
<feature type="transmembrane region" description="Helical" evidence="8">
    <location>
        <begin position="73"/>
        <end position="92"/>
    </location>
</feature>
<dbReference type="PROSITE" id="PS50893">
    <property type="entry name" value="ABC_TRANSPORTER_2"/>
    <property type="match status" value="1"/>
</dbReference>
<feature type="transmembrane region" description="Helical" evidence="8">
    <location>
        <begin position="255"/>
        <end position="277"/>
    </location>
</feature>
<dbReference type="Pfam" id="PF00664">
    <property type="entry name" value="ABC_membrane"/>
    <property type="match status" value="1"/>
</dbReference>
<dbReference type="Pfam" id="PF00005">
    <property type="entry name" value="ABC_tran"/>
    <property type="match status" value="1"/>
</dbReference>
<keyword evidence="6 8" id="KW-1133">Transmembrane helix</keyword>
<evidence type="ECO:0000256" key="5">
    <source>
        <dbReference type="ARBA" id="ARBA00022840"/>
    </source>
</evidence>
<feature type="transmembrane region" description="Helical" evidence="8">
    <location>
        <begin position="143"/>
        <end position="166"/>
    </location>
</feature>
<dbReference type="SMART" id="SM00382">
    <property type="entry name" value="AAA"/>
    <property type="match status" value="1"/>
</dbReference>
<evidence type="ECO:0000256" key="4">
    <source>
        <dbReference type="ARBA" id="ARBA00022741"/>
    </source>
</evidence>
<dbReference type="EMBL" id="CACRSL010000003">
    <property type="protein sequence ID" value="VYT08031.1"/>
    <property type="molecule type" value="Genomic_DNA"/>
</dbReference>
<dbReference type="Gene3D" id="3.40.50.300">
    <property type="entry name" value="P-loop containing nucleotide triphosphate hydrolases"/>
    <property type="match status" value="1"/>
</dbReference>
<dbReference type="SUPFAM" id="SSF52540">
    <property type="entry name" value="P-loop containing nucleoside triphosphate hydrolases"/>
    <property type="match status" value="1"/>
</dbReference>
<evidence type="ECO:0000256" key="7">
    <source>
        <dbReference type="ARBA" id="ARBA00023136"/>
    </source>
</evidence>
<feature type="domain" description="ABC transporter" evidence="9">
    <location>
        <begin position="361"/>
        <end position="596"/>
    </location>
</feature>
<dbReference type="SUPFAM" id="SSF90123">
    <property type="entry name" value="ABC transporter transmembrane region"/>
    <property type="match status" value="1"/>
</dbReference>
<keyword evidence="7 8" id="KW-0472">Membrane</keyword>
<accession>A0A6N2TVF6</accession>
<dbReference type="GO" id="GO:0016887">
    <property type="term" value="F:ATP hydrolysis activity"/>
    <property type="evidence" value="ECO:0007669"/>
    <property type="project" value="InterPro"/>
</dbReference>
<dbReference type="Gene3D" id="1.20.1560.10">
    <property type="entry name" value="ABC transporter type 1, transmembrane domain"/>
    <property type="match status" value="1"/>
</dbReference>
<dbReference type="PROSITE" id="PS50929">
    <property type="entry name" value="ABC_TM1F"/>
    <property type="match status" value="1"/>
</dbReference>
<dbReference type="PANTHER" id="PTHR43394:SF1">
    <property type="entry name" value="ATP-BINDING CASSETTE SUB-FAMILY B MEMBER 10, MITOCHONDRIAL"/>
    <property type="match status" value="1"/>
</dbReference>
<gene>
    <name evidence="11" type="ORF">AULFYP135_01557</name>
</gene>
<comment type="subcellular location">
    <subcellularLocation>
        <location evidence="1">Cell membrane</location>
        <topology evidence="1">Multi-pass membrane protein</topology>
    </subcellularLocation>
</comment>
<feature type="transmembrane region" description="Helical" evidence="8">
    <location>
        <begin position="32"/>
        <end position="52"/>
    </location>
</feature>
<dbReference type="CDD" id="cd03254">
    <property type="entry name" value="ABCC_Glucan_exporter_like"/>
    <property type="match status" value="1"/>
</dbReference>
<evidence type="ECO:0000256" key="8">
    <source>
        <dbReference type="SAM" id="Phobius"/>
    </source>
</evidence>
<dbReference type="GO" id="GO:0015421">
    <property type="term" value="F:ABC-type oligopeptide transporter activity"/>
    <property type="evidence" value="ECO:0007669"/>
    <property type="project" value="TreeGrafter"/>
</dbReference>
<protein>
    <submittedName>
        <fullName evidence="11">Putative ABC transporter ATP-binding protein</fullName>
    </submittedName>
</protein>
<evidence type="ECO:0000256" key="2">
    <source>
        <dbReference type="ARBA" id="ARBA00022448"/>
    </source>
</evidence>
<evidence type="ECO:0000259" key="10">
    <source>
        <dbReference type="PROSITE" id="PS50929"/>
    </source>
</evidence>
<feature type="transmembrane region" description="Helical" evidence="8">
    <location>
        <begin position="283"/>
        <end position="300"/>
    </location>
</feature>
<proteinExistence type="predicted"/>
<dbReference type="InterPro" id="IPR003593">
    <property type="entry name" value="AAA+_ATPase"/>
</dbReference>
<dbReference type="GO" id="GO:0005886">
    <property type="term" value="C:plasma membrane"/>
    <property type="evidence" value="ECO:0007669"/>
    <property type="project" value="UniProtKB-SubCell"/>
</dbReference>
<dbReference type="InterPro" id="IPR027417">
    <property type="entry name" value="P-loop_NTPase"/>
</dbReference>
<evidence type="ECO:0000259" key="9">
    <source>
        <dbReference type="PROSITE" id="PS50893"/>
    </source>
</evidence>
<feature type="domain" description="ABC transmembrane type-1" evidence="10">
    <location>
        <begin position="38"/>
        <end position="315"/>
    </location>
</feature>
<organism evidence="11">
    <name type="scientific">uncultured Anaerotruncus sp</name>
    <dbReference type="NCBI Taxonomy" id="905011"/>
    <lineage>
        <taxon>Bacteria</taxon>
        <taxon>Bacillati</taxon>
        <taxon>Bacillota</taxon>
        <taxon>Clostridia</taxon>
        <taxon>Eubacteriales</taxon>
        <taxon>Oscillospiraceae</taxon>
        <taxon>Anaerotruncus</taxon>
        <taxon>environmental samples</taxon>
    </lineage>
</organism>
<reference evidence="11" key="1">
    <citation type="submission" date="2019-11" db="EMBL/GenBank/DDBJ databases">
        <authorList>
            <person name="Feng L."/>
        </authorList>
    </citation>
    <scope>NUCLEOTIDE SEQUENCE</scope>
    <source>
        <strain evidence="11">AundefinedLFYP135</strain>
    </source>
</reference>
<dbReference type="AlphaFoldDB" id="A0A6N2TVF6"/>
<keyword evidence="2" id="KW-0813">Transport</keyword>
<keyword evidence="4" id="KW-0547">Nucleotide-binding</keyword>
<sequence>MAAYEEQEFHQKLNLFAWKRMFQFVRPYRKNFMLVIRLILFSALIDIVLPLFQRYAVNTFIQQNTLEGLGGFALAYLGVIAAQTIGVIFFSYQSMYVEMNVNKDLKRAVFTHLQTLSFSYYNVTPVGYLLSRVMSDTNRISGMIAWGMIDILWALAYVVGVLGAMFALDAKLALVVSTVVPFIALLTWYFQSRMLSYNRKIRQINSHITGAFNEGIVGAKTSKTLVIEDQNFDGFSRITDEMYGFTIKNARLSGVYISTIVFFSAVVTALVLVKGGYLVMEDAMALGTLSAFTTYAVGIFEPIQQLARNFADVISLQANIERVTDLLDREPDIVDSPEVVEKYGDFMEPKQENWEEIRGDIEFRDVSFRYPDGQENVLEHFNLKIPAGTNVAIVGETGAGKSTLVNLACRFFEPTEGQILIDGRDYRERSQLWLHSNIGYVLQSPHLFSGSVMENIRYGRLEATDEEVISAAKSVSADLVVDKLEQGYDSDVGESGDRLSTGEKQLISFARAVLADPRIFVLDEATSSIDTQTEQLIQNAIAHLLQGRTSFVIAHRLSTIRQADLILVVKDGKIIEQGTHAQLMGQRGYYFTLYSKQFEEEAAMRTLDNRP</sequence>
<keyword evidence="5 11" id="KW-0067">ATP-binding</keyword>
<dbReference type="GO" id="GO:0005524">
    <property type="term" value="F:ATP binding"/>
    <property type="evidence" value="ECO:0007669"/>
    <property type="project" value="UniProtKB-KW"/>
</dbReference>
<dbReference type="InterPro" id="IPR003439">
    <property type="entry name" value="ABC_transporter-like_ATP-bd"/>
</dbReference>
<evidence type="ECO:0000256" key="1">
    <source>
        <dbReference type="ARBA" id="ARBA00004651"/>
    </source>
</evidence>
<dbReference type="PANTHER" id="PTHR43394">
    <property type="entry name" value="ATP-DEPENDENT PERMEASE MDL1, MITOCHONDRIAL"/>
    <property type="match status" value="1"/>
</dbReference>
<evidence type="ECO:0000256" key="6">
    <source>
        <dbReference type="ARBA" id="ARBA00022989"/>
    </source>
</evidence>